<evidence type="ECO:0000256" key="1">
    <source>
        <dbReference type="ARBA" id="ARBA00022649"/>
    </source>
</evidence>
<evidence type="ECO:0000313" key="3">
    <source>
        <dbReference type="Proteomes" id="UP001267638"/>
    </source>
</evidence>
<reference evidence="2 3" key="1">
    <citation type="submission" date="2023-07" db="EMBL/GenBank/DDBJ databases">
        <title>Sorghum-associated microbial communities from plants grown in Nebraska, USA.</title>
        <authorList>
            <person name="Schachtman D."/>
        </authorList>
    </citation>
    <scope>NUCLEOTIDE SEQUENCE [LARGE SCALE GENOMIC DNA]</scope>
    <source>
        <strain evidence="2 3">4256</strain>
    </source>
</reference>
<dbReference type="EMBL" id="JAVDWV010000002">
    <property type="protein sequence ID" value="MDR7153784.1"/>
    <property type="molecule type" value="Genomic_DNA"/>
</dbReference>
<name>A0ABU1WWW8_SPHXE</name>
<keyword evidence="3" id="KW-1185">Reference proteome</keyword>
<dbReference type="Pfam" id="PF07362">
    <property type="entry name" value="CcdA"/>
    <property type="match status" value="1"/>
</dbReference>
<keyword evidence="1" id="KW-1277">Toxin-antitoxin system</keyword>
<dbReference type="RefSeq" id="WP_310221906.1">
    <property type="nucleotide sequence ID" value="NZ_JAVDWV010000002.1"/>
</dbReference>
<protein>
    <submittedName>
        <fullName evidence="2">Antitoxin CcdA</fullName>
    </submittedName>
</protein>
<comment type="caution">
    <text evidence="2">The sequence shown here is derived from an EMBL/GenBank/DDBJ whole genome shotgun (WGS) entry which is preliminary data.</text>
</comment>
<dbReference type="InterPro" id="IPR009956">
    <property type="entry name" value="Post-segregation_anti-tox_CcdA"/>
</dbReference>
<gene>
    <name evidence="2" type="ORF">J2W40_000581</name>
</gene>
<organism evidence="2 3">
    <name type="scientific">Sphingobium xenophagum</name>
    <dbReference type="NCBI Taxonomy" id="121428"/>
    <lineage>
        <taxon>Bacteria</taxon>
        <taxon>Pseudomonadati</taxon>
        <taxon>Pseudomonadota</taxon>
        <taxon>Alphaproteobacteria</taxon>
        <taxon>Sphingomonadales</taxon>
        <taxon>Sphingomonadaceae</taxon>
        <taxon>Sphingobium</taxon>
    </lineage>
</organism>
<dbReference type="Proteomes" id="UP001267638">
    <property type="component" value="Unassembled WGS sequence"/>
</dbReference>
<proteinExistence type="predicted"/>
<evidence type="ECO:0000313" key="2">
    <source>
        <dbReference type="EMBL" id="MDR7153784.1"/>
    </source>
</evidence>
<accession>A0ABU1WWW8</accession>
<sequence length="58" mass="6503">MNKPMPSVRRKATNISLDSGLLEEARAQQWRADNADALASSNHHVEDQGLPLVGFRRF</sequence>